<reference evidence="4" key="1">
    <citation type="submission" date="2019-12" db="UniProtKB">
        <authorList>
            <consortium name="WormBaseParasite"/>
        </authorList>
    </citation>
    <scope>IDENTIFICATION</scope>
</reference>
<evidence type="ECO:0000313" key="3">
    <source>
        <dbReference type="Proteomes" id="UP000046395"/>
    </source>
</evidence>
<dbReference type="InterPro" id="IPR039989">
    <property type="entry name" value="NUDT9"/>
</dbReference>
<name>A0A5S6QQC8_TRIMR</name>
<dbReference type="PANTHER" id="PTHR13030">
    <property type="entry name" value="NUDIX HYDROLASE"/>
    <property type="match status" value="1"/>
</dbReference>
<feature type="chain" id="PRO_5024355177" evidence="2">
    <location>
        <begin position="21"/>
        <end position="350"/>
    </location>
</feature>
<keyword evidence="1" id="KW-1133">Transmembrane helix</keyword>
<feature type="transmembrane region" description="Helical" evidence="1">
    <location>
        <begin position="323"/>
        <end position="345"/>
    </location>
</feature>
<feature type="signal peptide" evidence="2">
    <location>
        <begin position="1"/>
        <end position="20"/>
    </location>
</feature>
<keyword evidence="3" id="KW-1185">Reference proteome</keyword>
<dbReference type="Proteomes" id="UP000046395">
    <property type="component" value="Unassembled WGS sequence"/>
</dbReference>
<dbReference type="SUPFAM" id="SSF55811">
    <property type="entry name" value="Nudix"/>
    <property type="match status" value="1"/>
</dbReference>
<dbReference type="PANTHER" id="PTHR13030:SF8">
    <property type="entry name" value="ADP-RIBOSE PYROPHOSPHATASE, MITOCHONDRIAL"/>
    <property type="match status" value="1"/>
</dbReference>
<keyword evidence="1" id="KW-0812">Transmembrane</keyword>
<sequence length="350" mass="39078">MEHLLPIIFLSYSYCVFLQAAKTTQPMAVPERVPVPEEFTDWKISFLSYHPSYWIAPCSFGQCDPDTTFLIAKKFNKKDGEVDRRMARRITMHRPKYDVSQGLPLNPSGRTGLAGRGYLPRWGPSHLVKVVLIKKRHKKMAYLKLRDGLTLQDDVFSTFVANLSSKKLSERVTYAIRKSPKLCSRGDIAKKVLHKAEHYAIKVAAESIPSPLDTDNAWVELSIYVIPCAKVRIFCEAVMKDKAIAAKYEWSTGTDTKSYLSSIQSLEKMGGTAKDGRQNDQLAMRHSHWDSAVWNTGRTVLAIAGIALYGLGVGLALSGLPVVGLSIIAATSIITLIVSLIYYIVRVARR</sequence>
<accession>A0A5S6QQC8</accession>
<dbReference type="AlphaFoldDB" id="A0A5S6QQC8"/>
<keyword evidence="2" id="KW-0732">Signal</keyword>
<dbReference type="WBParaSite" id="TMUE_2000009369.1">
    <property type="protein sequence ID" value="TMUE_2000009369.1"/>
    <property type="gene ID" value="WBGene00286126"/>
</dbReference>
<organism evidence="3 4">
    <name type="scientific">Trichuris muris</name>
    <name type="common">Mouse whipworm</name>
    <dbReference type="NCBI Taxonomy" id="70415"/>
    <lineage>
        <taxon>Eukaryota</taxon>
        <taxon>Metazoa</taxon>
        <taxon>Ecdysozoa</taxon>
        <taxon>Nematoda</taxon>
        <taxon>Enoplea</taxon>
        <taxon>Dorylaimia</taxon>
        <taxon>Trichinellida</taxon>
        <taxon>Trichuridae</taxon>
        <taxon>Trichuris</taxon>
    </lineage>
</organism>
<dbReference type="GO" id="GO:0047631">
    <property type="term" value="F:ADP-ribose diphosphatase activity"/>
    <property type="evidence" value="ECO:0007669"/>
    <property type="project" value="InterPro"/>
</dbReference>
<dbReference type="InterPro" id="IPR015797">
    <property type="entry name" value="NUDIX_hydrolase-like_dom_sf"/>
</dbReference>
<proteinExistence type="predicted"/>
<evidence type="ECO:0000313" key="4">
    <source>
        <dbReference type="WBParaSite" id="TMUE_2000009369.1"/>
    </source>
</evidence>
<evidence type="ECO:0000256" key="1">
    <source>
        <dbReference type="SAM" id="Phobius"/>
    </source>
</evidence>
<evidence type="ECO:0000256" key="2">
    <source>
        <dbReference type="SAM" id="SignalP"/>
    </source>
</evidence>
<protein>
    <submittedName>
        <fullName evidence="4">ADP-ribose pyrophosphatase, mitochondrial</fullName>
    </submittedName>
</protein>
<dbReference type="Pfam" id="PF25969">
    <property type="entry name" value="NUDT9_N"/>
    <property type="match status" value="1"/>
</dbReference>
<keyword evidence="1" id="KW-0472">Membrane</keyword>